<accession>R9PTY3</accession>
<dbReference type="EMBL" id="BARX01000024">
    <property type="protein sequence ID" value="GAD03221.1"/>
    <property type="molecule type" value="Genomic_DNA"/>
</dbReference>
<dbReference type="STRING" id="1331007.AALB_3301"/>
<protein>
    <submittedName>
        <fullName evidence="1">Uncharacterized protein</fullName>
    </submittedName>
</protein>
<name>R9PTY3_AGAAL</name>
<comment type="caution">
    <text evidence="1">The sequence shown here is derived from an EMBL/GenBank/DDBJ whole genome shotgun (WGS) entry which is preliminary data.</text>
</comment>
<gene>
    <name evidence="1" type="ORF">AALB_3301</name>
</gene>
<dbReference type="AlphaFoldDB" id="R9PTY3"/>
<proteinExistence type="predicted"/>
<evidence type="ECO:0000313" key="2">
    <source>
        <dbReference type="Proteomes" id="UP000014461"/>
    </source>
</evidence>
<keyword evidence="2" id="KW-1185">Reference proteome</keyword>
<organism evidence="1 2">
    <name type="scientific">Agarivorans albus MKT 106</name>
    <dbReference type="NCBI Taxonomy" id="1331007"/>
    <lineage>
        <taxon>Bacteria</taxon>
        <taxon>Pseudomonadati</taxon>
        <taxon>Pseudomonadota</taxon>
        <taxon>Gammaproteobacteria</taxon>
        <taxon>Alteromonadales</taxon>
        <taxon>Alteromonadaceae</taxon>
        <taxon>Agarivorans</taxon>
    </lineage>
</organism>
<sequence length="144" mass="16905">MSGGKYCCWNSDCDFCSYRPWISPPEKIEEFDISKDLENIIGECLSASGYGPFFVDEGAKDNPYWEYETLLGFPPEEVQKISKQWPNVNISDVHVSELISFCFCNLINYPHRCEKYWSEYLSVSREQLIEFATFWRKSKYVQST</sequence>
<evidence type="ECO:0000313" key="1">
    <source>
        <dbReference type="EMBL" id="GAD03221.1"/>
    </source>
</evidence>
<reference evidence="1" key="1">
    <citation type="journal article" date="2013" name="Genome Announc.">
        <title>Draft Genome Sequence of Agarivorans albus Strain MKT 106T, an Agarolytic Marine Bacterium.</title>
        <authorList>
            <person name="Yasuike M."/>
            <person name="Nakamura Y."/>
            <person name="Kai W."/>
            <person name="Fujiwara A."/>
            <person name="Fukui Y."/>
            <person name="Satomi M."/>
            <person name="Sano M."/>
        </authorList>
    </citation>
    <scope>NUCLEOTIDE SEQUENCE [LARGE SCALE GENOMIC DNA]</scope>
</reference>
<dbReference type="Proteomes" id="UP000014461">
    <property type="component" value="Unassembled WGS sequence"/>
</dbReference>